<proteinExistence type="predicted"/>
<dbReference type="Proteomes" id="UP000177967">
    <property type="component" value="Unassembled WGS sequence"/>
</dbReference>
<keyword evidence="2" id="KW-0732">Signal</keyword>
<reference evidence="3 4" key="1">
    <citation type="journal article" date="2016" name="Nat. Commun.">
        <title>Thousands of microbial genomes shed light on interconnected biogeochemical processes in an aquifer system.</title>
        <authorList>
            <person name="Anantharaman K."/>
            <person name="Brown C.T."/>
            <person name="Hug L.A."/>
            <person name="Sharon I."/>
            <person name="Castelle C.J."/>
            <person name="Probst A.J."/>
            <person name="Thomas B.C."/>
            <person name="Singh A."/>
            <person name="Wilkins M.J."/>
            <person name="Karaoz U."/>
            <person name="Brodie E.L."/>
            <person name="Williams K.H."/>
            <person name="Hubbard S.S."/>
            <person name="Banfield J.F."/>
        </authorList>
    </citation>
    <scope>NUCLEOTIDE SEQUENCE [LARGE SCALE GENOMIC DNA]</scope>
</reference>
<dbReference type="STRING" id="1797513.A2782_01455"/>
<evidence type="ECO:0000313" key="3">
    <source>
        <dbReference type="EMBL" id="OGY07790.1"/>
    </source>
</evidence>
<dbReference type="EMBL" id="MHBW01000035">
    <property type="protein sequence ID" value="OGY07790.1"/>
    <property type="molecule type" value="Genomic_DNA"/>
</dbReference>
<accession>A0A1G1UXG4</accession>
<evidence type="ECO:0008006" key="5">
    <source>
        <dbReference type="Google" id="ProtNLM"/>
    </source>
</evidence>
<name>A0A1G1UXG4_9BACT</name>
<evidence type="ECO:0000313" key="4">
    <source>
        <dbReference type="Proteomes" id="UP000177967"/>
    </source>
</evidence>
<feature type="signal peptide" evidence="2">
    <location>
        <begin position="1"/>
        <end position="34"/>
    </location>
</feature>
<feature type="region of interest" description="Disordered" evidence="1">
    <location>
        <begin position="239"/>
        <end position="261"/>
    </location>
</feature>
<organism evidence="3 4">
    <name type="scientific">Candidatus Blackburnbacteria bacterium RIFCSPHIGHO2_01_FULL_43_15b</name>
    <dbReference type="NCBI Taxonomy" id="1797513"/>
    <lineage>
        <taxon>Bacteria</taxon>
        <taxon>Candidatus Blackburniibacteriota</taxon>
    </lineage>
</organism>
<feature type="chain" id="PRO_5009580934" description="DUF5666 domain-containing protein" evidence="2">
    <location>
        <begin position="35"/>
        <end position="261"/>
    </location>
</feature>
<sequence length="261" mass="28922">MKISKLNSKTQLSFFLILIFAFCFLIFDFAPAHAQEDATASSVRDLVREKVKETLQTLSKDPRAVIGTLKQPSNNGFEIKTQDNKTNGNLSSTSYKTSLISTDSETKYYQVTKGIKKEVKSEDLAIGVFVVALGYQKQDVFSAQRVIGYDQSPLNFKKQIFFGNIIDLGKNTITVKKPKTSEEKTFKVTSKTQITEKLEFADIEKGNRVVVITTIDEKNNAQVSRVHVVKDVQATVTPTAVPTKSEATATPTQKPTSTPTP</sequence>
<dbReference type="AlphaFoldDB" id="A0A1G1UXG4"/>
<protein>
    <recommendedName>
        <fullName evidence="5">DUF5666 domain-containing protein</fullName>
    </recommendedName>
</protein>
<evidence type="ECO:0000256" key="2">
    <source>
        <dbReference type="SAM" id="SignalP"/>
    </source>
</evidence>
<comment type="caution">
    <text evidence="3">The sequence shown here is derived from an EMBL/GenBank/DDBJ whole genome shotgun (WGS) entry which is preliminary data.</text>
</comment>
<gene>
    <name evidence="3" type="ORF">A2782_01455</name>
</gene>
<evidence type="ECO:0000256" key="1">
    <source>
        <dbReference type="SAM" id="MobiDB-lite"/>
    </source>
</evidence>